<evidence type="ECO:0000313" key="3">
    <source>
        <dbReference type="Proteomes" id="UP000585474"/>
    </source>
</evidence>
<accession>A0A7J0H4K6</accession>
<name>A0A7J0H4K6_9ERIC</name>
<protein>
    <submittedName>
        <fullName evidence="2">ER lumen protein retaining receptor family protein</fullName>
    </submittedName>
</protein>
<comment type="caution">
    <text evidence="2">The sequence shown here is derived from an EMBL/GenBank/DDBJ whole genome shotgun (WGS) entry which is preliminary data.</text>
</comment>
<dbReference type="AlphaFoldDB" id="A0A7J0H4K6"/>
<dbReference type="Proteomes" id="UP000585474">
    <property type="component" value="Unassembled WGS sequence"/>
</dbReference>
<gene>
    <name evidence="2" type="ORF">Acr_26g0012960</name>
</gene>
<sequence length="83" mass="9639">MPTTTARKAFNVRGYLQPAAIDAGNHNGEESVQRPRLSPTQRRSTLGTTRRQICIRYRFHIHEEREGRTMVTKGEERNEMGKR</sequence>
<evidence type="ECO:0000256" key="1">
    <source>
        <dbReference type="SAM" id="MobiDB-lite"/>
    </source>
</evidence>
<feature type="compositionally biased region" description="Polar residues" evidence="1">
    <location>
        <begin position="38"/>
        <end position="49"/>
    </location>
</feature>
<reference evidence="2 3" key="1">
    <citation type="submission" date="2019-07" db="EMBL/GenBank/DDBJ databases">
        <title>De Novo Assembly of kiwifruit Actinidia rufa.</title>
        <authorList>
            <person name="Sugita-Konishi S."/>
            <person name="Sato K."/>
            <person name="Mori E."/>
            <person name="Abe Y."/>
            <person name="Kisaki G."/>
            <person name="Hamano K."/>
            <person name="Suezawa K."/>
            <person name="Otani M."/>
            <person name="Fukuda T."/>
            <person name="Manabe T."/>
            <person name="Gomi K."/>
            <person name="Tabuchi M."/>
            <person name="Akimitsu K."/>
            <person name="Kataoka I."/>
        </authorList>
    </citation>
    <scope>NUCLEOTIDE SEQUENCE [LARGE SCALE GENOMIC DNA]</scope>
    <source>
        <strain evidence="3">cv. Fuchu</strain>
    </source>
</reference>
<proteinExistence type="predicted"/>
<feature type="region of interest" description="Disordered" evidence="1">
    <location>
        <begin position="21"/>
        <end position="49"/>
    </location>
</feature>
<keyword evidence="3" id="KW-1185">Reference proteome</keyword>
<dbReference type="EMBL" id="BJWL01000026">
    <property type="protein sequence ID" value="GFZ18027.1"/>
    <property type="molecule type" value="Genomic_DNA"/>
</dbReference>
<evidence type="ECO:0000313" key="2">
    <source>
        <dbReference type="EMBL" id="GFZ18027.1"/>
    </source>
</evidence>
<organism evidence="2 3">
    <name type="scientific">Actinidia rufa</name>
    <dbReference type="NCBI Taxonomy" id="165716"/>
    <lineage>
        <taxon>Eukaryota</taxon>
        <taxon>Viridiplantae</taxon>
        <taxon>Streptophyta</taxon>
        <taxon>Embryophyta</taxon>
        <taxon>Tracheophyta</taxon>
        <taxon>Spermatophyta</taxon>
        <taxon>Magnoliopsida</taxon>
        <taxon>eudicotyledons</taxon>
        <taxon>Gunneridae</taxon>
        <taxon>Pentapetalae</taxon>
        <taxon>asterids</taxon>
        <taxon>Ericales</taxon>
        <taxon>Actinidiaceae</taxon>
        <taxon>Actinidia</taxon>
    </lineage>
</organism>
<keyword evidence="2" id="KW-0675">Receptor</keyword>